<accession>A0A1M4MH54</accession>
<dbReference type="Pfam" id="PF13649">
    <property type="entry name" value="Methyltransf_25"/>
    <property type="match status" value="1"/>
</dbReference>
<dbReference type="InterPro" id="IPR029063">
    <property type="entry name" value="SAM-dependent_MTases_sf"/>
</dbReference>
<name>A0A1M4MH54_9EURY</name>
<evidence type="ECO:0000313" key="6">
    <source>
        <dbReference type="Proteomes" id="UP000184671"/>
    </source>
</evidence>
<dbReference type="AlphaFoldDB" id="A0A1M4MH54"/>
<dbReference type="STRING" id="118126.L21_0117"/>
<dbReference type="RefSeq" id="WP_074368566.1">
    <property type="nucleotide sequence ID" value="NZ_FMID01000004.1"/>
</dbReference>
<keyword evidence="1 5" id="KW-0489">Methyltransferase</keyword>
<dbReference type="Proteomes" id="UP000184671">
    <property type="component" value="Unassembled WGS sequence"/>
</dbReference>
<organism evidence="5 6">
    <name type="scientific">Methanoculleus chikugoensis</name>
    <dbReference type="NCBI Taxonomy" id="118126"/>
    <lineage>
        <taxon>Archaea</taxon>
        <taxon>Methanobacteriati</taxon>
        <taxon>Methanobacteriota</taxon>
        <taxon>Stenosarchaea group</taxon>
        <taxon>Methanomicrobia</taxon>
        <taxon>Methanomicrobiales</taxon>
        <taxon>Methanomicrobiaceae</taxon>
        <taxon>Methanoculleus</taxon>
    </lineage>
</organism>
<dbReference type="PANTHER" id="PTHR43464:SF19">
    <property type="entry name" value="UBIQUINONE BIOSYNTHESIS O-METHYLTRANSFERASE, MITOCHONDRIAL"/>
    <property type="match status" value="1"/>
</dbReference>
<evidence type="ECO:0000313" key="5">
    <source>
        <dbReference type="EMBL" id="SCL74249.1"/>
    </source>
</evidence>
<dbReference type="OrthoDB" id="57427at2157"/>
<protein>
    <submittedName>
        <fullName evidence="5">N5-glutamine S-adenosyl-L-methionine-dependent methyltransferase</fullName>
    </submittedName>
</protein>
<evidence type="ECO:0000256" key="3">
    <source>
        <dbReference type="ARBA" id="ARBA00022691"/>
    </source>
</evidence>
<reference evidence="5 6" key="1">
    <citation type="submission" date="2016-08" db="EMBL/GenBank/DDBJ databases">
        <authorList>
            <person name="Seilhamer J.J."/>
        </authorList>
    </citation>
    <scope>NUCLEOTIDE SEQUENCE [LARGE SCALE GENOMIC DNA]</scope>
    <source>
        <strain evidence="5">L21-II-0</strain>
    </source>
</reference>
<evidence type="ECO:0000259" key="4">
    <source>
        <dbReference type="Pfam" id="PF13649"/>
    </source>
</evidence>
<dbReference type="GO" id="GO:0008168">
    <property type="term" value="F:methyltransferase activity"/>
    <property type="evidence" value="ECO:0007669"/>
    <property type="project" value="UniProtKB-KW"/>
</dbReference>
<dbReference type="PANTHER" id="PTHR43464">
    <property type="entry name" value="METHYLTRANSFERASE"/>
    <property type="match status" value="1"/>
</dbReference>
<evidence type="ECO:0000256" key="2">
    <source>
        <dbReference type="ARBA" id="ARBA00022679"/>
    </source>
</evidence>
<dbReference type="CDD" id="cd02440">
    <property type="entry name" value="AdoMet_MTases"/>
    <property type="match status" value="1"/>
</dbReference>
<proteinExistence type="predicted"/>
<dbReference type="EMBL" id="FMID01000004">
    <property type="protein sequence ID" value="SCL74249.1"/>
    <property type="molecule type" value="Genomic_DNA"/>
</dbReference>
<sequence>MHQDTNVKNWIDCWKSSRGTPDPMSKLGSVELWNERADNFAKVLDPKKRQKRMDEIFSLLDEVGFRAEGSRVLDIGCGPGAISIPLARAGAEVTSLDISYKALEYLKDNAECEGLSIEPIEASWWTADIDELGLRNKFDLVVVSATPSVKDLETFERMIACSRKFCYYSHFLPGGRGQANDEGLRKILEKESPRPSRGSMSGFMYNFMYLYLNGYRPIVRVNHNKRETAVGWEEAADRTIKSLERRGGCTAATEKKVRDYYKAAAVDGKYHSVSEGYSGMMVWNVNIEEQAKGS</sequence>
<dbReference type="GO" id="GO:0032259">
    <property type="term" value="P:methylation"/>
    <property type="evidence" value="ECO:0007669"/>
    <property type="project" value="UniProtKB-KW"/>
</dbReference>
<dbReference type="Gene3D" id="3.40.50.150">
    <property type="entry name" value="Vaccinia Virus protein VP39"/>
    <property type="match status" value="1"/>
</dbReference>
<evidence type="ECO:0000256" key="1">
    <source>
        <dbReference type="ARBA" id="ARBA00022603"/>
    </source>
</evidence>
<dbReference type="SUPFAM" id="SSF53335">
    <property type="entry name" value="S-adenosyl-L-methionine-dependent methyltransferases"/>
    <property type="match status" value="1"/>
</dbReference>
<keyword evidence="3" id="KW-0949">S-adenosyl-L-methionine</keyword>
<feature type="domain" description="Methyltransferase" evidence="4">
    <location>
        <begin position="72"/>
        <end position="146"/>
    </location>
</feature>
<keyword evidence="2 5" id="KW-0808">Transferase</keyword>
<gene>
    <name evidence="5" type="ORF">L21_0117</name>
</gene>
<dbReference type="InterPro" id="IPR041698">
    <property type="entry name" value="Methyltransf_25"/>
</dbReference>